<dbReference type="Proteomes" id="UP000605897">
    <property type="component" value="Unassembled WGS sequence"/>
</dbReference>
<comment type="caution">
    <text evidence="2">The sequence shown here is derived from an EMBL/GenBank/DDBJ whole genome shotgun (WGS) entry which is preliminary data.</text>
</comment>
<accession>A0ABQ3JKG7</accession>
<evidence type="ECO:0000313" key="3">
    <source>
        <dbReference type="Proteomes" id="UP000605897"/>
    </source>
</evidence>
<organism evidence="2 3">
    <name type="scientific">Amycolatopsis deserti</name>
    <dbReference type="NCBI Taxonomy" id="185696"/>
    <lineage>
        <taxon>Bacteria</taxon>
        <taxon>Bacillati</taxon>
        <taxon>Actinomycetota</taxon>
        <taxon>Actinomycetes</taxon>
        <taxon>Pseudonocardiales</taxon>
        <taxon>Pseudonocardiaceae</taxon>
        <taxon>Amycolatopsis</taxon>
    </lineage>
</organism>
<gene>
    <name evidence="2" type="ORF">GCM10017786_75110</name>
</gene>
<protein>
    <submittedName>
        <fullName evidence="2">Uncharacterized protein</fullName>
    </submittedName>
</protein>
<evidence type="ECO:0000313" key="2">
    <source>
        <dbReference type="EMBL" id="GHF30121.1"/>
    </source>
</evidence>
<sequence length="79" mass="8562">MTSGVRTPLPVSRFGAGLSTYSGRGMLAGTGRRGVWTPGVNGARWDMAPPYDPRGRGGREPGQNSTVAYRPTWLNPMRR</sequence>
<reference evidence="3" key="1">
    <citation type="journal article" date="2019" name="Int. J. Syst. Evol. Microbiol.">
        <title>The Global Catalogue of Microorganisms (GCM) 10K type strain sequencing project: providing services to taxonomists for standard genome sequencing and annotation.</title>
        <authorList>
            <consortium name="The Broad Institute Genomics Platform"/>
            <consortium name="The Broad Institute Genome Sequencing Center for Infectious Disease"/>
            <person name="Wu L."/>
            <person name="Ma J."/>
        </authorList>
    </citation>
    <scope>NUCLEOTIDE SEQUENCE [LARGE SCALE GENOMIC DNA]</scope>
    <source>
        <strain evidence="3">CGMCC 4.7677</strain>
    </source>
</reference>
<keyword evidence="3" id="KW-1185">Reference proteome</keyword>
<proteinExistence type="predicted"/>
<name>A0ABQ3JKG7_9PSEU</name>
<evidence type="ECO:0000256" key="1">
    <source>
        <dbReference type="SAM" id="MobiDB-lite"/>
    </source>
</evidence>
<feature type="region of interest" description="Disordered" evidence="1">
    <location>
        <begin position="39"/>
        <end position="79"/>
    </location>
</feature>
<dbReference type="EMBL" id="BNAU01000015">
    <property type="protein sequence ID" value="GHF30121.1"/>
    <property type="molecule type" value="Genomic_DNA"/>
</dbReference>